<dbReference type="Pfam" id="PF13302">
    <property type="entry name" value="Acetyltransf_3"/>
    <property type="match status" value="1"/>
</dbReference>
<name>A0ABY5PAL1_9ACTN</name>
<dbReference type="PROSITE" id="PS51186">
    <property type="entry name" value="GNAT"/>
    <property type="match status" value="1"/>
</dbReference>
<sequence length="210" mass="23280">MTTTQQFALQGPTLTLRIPTLSDAPALFALASDPDVTRWFSWGPYTEETQARAYLERLPGQRRRGEQLDLVQEHRDHGIIGITGLSEFSPRDRRALVGTWFGKAFWGTGANAESKALMCHLGFDLLGLERITSIANVDNARSRRALEKAGFLHEGVLRGWHRHGDRQLDVAIVGLLRGDWEAMPERHVAYTVTGTPPEAFLTTPPGAPPS</sequence>
<dbReference type="PANTHER" id="PTHR43441:SF11">
    <property type="entry name" value="RIBOSOMAL-PROTEIN-SERINE ACETYLTRANSFERASE"/>
    <property type="match status" value="1"/>
</dbReference>
<dbReference type="RefSeq" id="WP_353862191.1">
    <property type="nucleotide sequence ID" value="NZ_CP088295.1"/>
</dbReference>
<evidence type="ECO:0000259" key="1">
    <source>
        <dbReference type="PROSITE" id="PS51186"/>
    </source>
</evidence>
<protein>
    <submittedName>
        <fullName evidence="2">GNAT family N-acetyltransferase</fullName>
    </submittedName>
</protein>
<reference evidence="3" key="1">
    <citation type="submission" date="2021-11" db="EMBL/GenBank/DDBJ databases">
        <title>Cultivation dependent microbiological survey of springs from the worlds oldest radium mine currently devoted to the extraction of radon-saturated water.</title>
        <authorList>
            <person name="Kapinusova G."/>
            <person name="Smrhova T."/>
            <person name="Strejcek M."/>
            <person name="Suman J."/>
            <person name="Jani K."/>
            <person name="Pajer P."/>
            <person name="Uhlik O."/>
        </authorList>
    </citation>
    <scope>NUCLEOTIDE SEQUENCE [LARGE SCALE GENOMIC DNA]</scope>
    <source>
        <strain evidence="3">J379</strain>
    </source>
</reference>
<dbReference type="PANTHER" id="PTHR43441">
    <property type="entry name" value="RIBOSOMAL-PROTEIN-SERINE ACETYLTRANSFERASE"/>
    <property type="match status" value="1"/>
</dbReference>
<dbReference type="Gene3D" id="3.40.630.30">
    <property type="match status" value="1"/>
</dbReference>
<dbReference type="EMBL" id="CP088295">
    <property type="protein sequence ID" value="UUY01637.1"/>
    <property type="molecule type" value="Genomic_DNA"/>
</dbReference>
<gene>
    <name evidence="2" type="ORF">LRS13_12940</name>
</gene>
<keyword evidence="3" id="KW-1185">Reference proteome</keyword>
<dbReference type="InterPro" id="IPR016181">
    <property type="entry name" value="Acyl_CoA_acyltransferase"/>
</dbReference>
<feature type="domain" description="N-acetyltransferase" evidence="1">
    <location>
        <begin position="14"/>
        <end position="179"/>
    </location>
</feature>
<organism evidence="2 3">
    <name type="scientific">Svornostia abyssi</name>
    <dbReference type="NCBI Taxonomy" id="2898438"/>
    <lineage>
        <taxon>Bacteria</taxon>
        <taxon>Bacillati</taxon>
        <taxon>Actinomycetota</taxon>
        <taxon>Thermoleophilia</taxon>
        <taxon>Solirubrobacterales</taxon>
        <taxon>Baekduiaceae</taxon>
        <taxon>Svornostia</taxon>
    </lineage>
</organism>
<evidence type="ECO:0000313" key="2">
    <source>
        <dbReference type="EMBL" id="UUY01637.1"/>
    </source>
</evidence>
<dbReference type="Proteomes" id="UP001058860">
    <property type="component" value="Chromosome"/>
</dbReference>
<dbReference type="SUPFAM" id="SSF55729">
    <property type="entry name" value="Acyl-CoA N-acyltransferases (Nat)"/>
    <property type="match status" value="1"/>
</dbReference>
<proteinExistence type="predicted"/>
<accession>A0ABY5PAL1</accession>
<evidence type="ECO:0000313" key="3">
    <source>
        <dbReference type="Proteomes" id="UP001058860"/>
    </source>
</evidence>
<dbReference type="InterPro" id="IPR051908">
    <property type="entry name" value="Ribosomal_N-acetyltransferase"/>
</dbReference>
<dbReference type="InterPro" id="IPR000182">
    <property type="entry name" value="GNAT_dom"/>
</dbReference>